<dbReference type="EMBL" id="DF968195">
    <property type="protein sequence ID" value="GAP45761.1"/>
    <property type="molecule type" value="Genomic_DNA"/>
</dbReference>
<sequence length="104" mass="11359">MRGLQGKRLVIAGGATGIGAATAERLAAEGTEVVIGDVNLEPAWPDRPRPRHPPRRRTRLDRQPGPYTPHLLPAPSCHPKCTPQANIWACARIGTVFRRPQTEV</sequence>
<dbReference type="PATRIC" id="fig|146537.3.peg.516"/>
<organism evidence="2 3">
    <name type="scientific">Streptomyces azureus</name>
    <dbReference type="NCBI Taxonomy" id="146537"/>
    <lineage>
        <taxon>Bacteria</taxon>
        <taxon>Bacillati</taxon>
        <taxon>Actinomycetota</taxon>
        <taxon>Actinomycetes</taxon>
        <taxon>Kitasatosporales</taxon>
        <taxon>Streptomycetaceae</taxon>
        <taxon>Streptomyces</taxon>
    </lineage>
</organism>
<evidence type="ECO:0000256" key="1">
    <source>
        <dbReference type="SAM" id="MobiDB-lite"/>
    </source>
</evidence>
<evidence type="ECO:0000313" key="3">
    <source>
        <dbReference type="Proteomes" id="UP000053859"/>
    </source>
</evidence>
<accession>A0A0K8PCY5</accession>
<feature type="region of interest" description="Disordered" evidence="1">
    <location>
        <begin position="41"/>
        <end position="73"/>
    </location>
</feature>
<name>A0A0K8PCY5_STRAJ</name>
<dbReference type="Gene3D" id="3.40.50.720">
    <property type="entry name" value="NAD(P)-binding Rossmann-like Domain"/>
    <property type="match status" value="1"/>
</dbReference>
<keyword evidence="3" id="KW-1185">Reference proteome</keyword>
<dbReference type="Proteomes" id="UP000053859">
    <property type="component" value="Unassembled WGS sequence"/>
</dbReference>
<feature type="compositionally biased region" description="Basic residues" evidence="1">
    <location>
        <begin position="49"/>
        <end position="59"/>
    </location>
</feature>
<dbReference type="SUPFAM" id="SSF51735">
    <property type="entry name" value="NAD(P)-binding Rossmann-fold domains"/>
    <property type="match status" value="1"/>
</dbReference>
<protein>
    <recommendedName>
        <fullName evidence="4">Short-chain dehydrogenase/reductase SDR</fullName>
    </recommendedName>
</protein>
<evidence type="ECO:0008006" key="4">
    <source>
        <dbReference type="Google" id="ProtNLM"/>
    </source>
</evidence>
<gene>
    <name evidence="2" type="ORF">SAZU_0491</name>
</gene>
<evidence type="ECO:0000313" key="2">
    <source>
        <dbReference type="EMBL" id="GAP45761.1"/>
    </source>
</evidence>
<proteinExistence type="predicted"/>
<dbReference type="InterPro" id="IPR036291">
    <property type="entry name" value="NAD(P)-bd_dom_sf"/>
</dbReference>
<dbReference type="AlphaFoldDB" id="A0A0K8PCY5"/>
<reference evidence="2" key="1">
    <citation type="journal article" date="2015" name="Genome Announc.">
        <title>Draft Genome Sequence of Thiostrepton-Producing Streptomyces azureus ATCC 14921.</title>
        <authorList>
            <person name="Sakihara K."/>
            <person name="Maeda J."/>
            <person name="Tashiro K."/>
            <person name="Fujino Y."/>
            <person name="Kuhara S."/>
            <person name="Ohshima T."/>
            <person name="Ogata S."/>
            <person name="Doi K."/>
        </authorList>
    </citation>
    <scope>NUCLEOTIDE SEQUENCE [LARGE SCALE GENOMIC DNA]</scope>
    <source>
        <strain evidence="2">ATCC14921</strain>
    </source>
</reference>